<reference evidence="1" key="1">
    <citation type="journal article" date="2019" name="Viruses">
        <title>Detection and Characterization of Invertebrate Iridoviruses Found in Reptiles and Prey Insects in Europe over the Past Two Decades.</title>
        <authorList>
            <person name="Papp T."/>
            <person name="Marschang R.E."/>
        </authorList>
    </citation>
    <scope>NUCLEOTIDE SEQUENCE</scope>
    <source>
        <strain evidence="1">Liz-CrIV</strain>
    </source>
</reference>
<proteinExistence type="predicted"/>
<dbReference type="InterPro" id="IPR043882">
    <property type="entry name" value="DUF5850"/>
</dbReference>
<name>A0A5B8RHZ6_9VIRU</name>
<accession>A0A5B8RHZ6</accession>
<protein>
    <submittedName>
        <fullName evidence="1">Uncharacterized protein</fullName>
    </submittedName>
</protein>
<organism evidence="1">
    <name type="scientific">Iridovirus Liz-CrIV</name>
    <dbReference type="NCBI Taxonomy" id="2594309"/>
    <lineage>
        <taxon>Viruses</taxon>
        <taxon>Varidnaviria</taxon>
        <taxon>Bamfordvirae</taxon>
        <taxon>Nucleocytoviricota</taxon>
        <taxon>Megaviricetes</taxon>
        <taxon>Pimascovirales</taxon>
        <taxon>Pimascovirales incertae sedis</taxon>
        <taxon>Iridoviridae</taxon>
    </lineage>
</organism>
<dbReference type="Pfam" id="PF19168">
    <property type="entry name" value="DUF5850"/>
    <property type="match status" value="1"/>
</dbReference>
<evidence type="ECO:0000313" key="1">
    <source>
        <dbReference type="EMBL" id="QEA08221.1"/>
    </source>
</evidence>
<sequence length="249" mass="27449">MSNQNKVISLGLLLLAAVAAWYLWNKKNKKSGSQYVPASSIVEPFMPSLTYKVDKVYDASAPFGGQGNGDFMSVPGTFQSMVPPRFGMLDGAVISVPTKNGSINPGIAPLYNNLDQDAMAFNPSSPLQQGIMDDNGEMIQPVVYDRIMYANRRSRLLEGSDFIRGDLPIFPQNLGWFSPSVQPHIDLRKGIVDNYDKDTADQLKLLQMKSEGKFDRAFEGEMVPPNTLIPSYGTFINPSVGDVEIVNFE</sequence>
<dbReference type="EMBL" id="MN081869">
    <property type="protein sequence ID" value="QEA08221.1"/>
    <property type="molecule type" value="Genomic_DNA"/>
</dbReference>